<dbReference type="AlphaFoldDB" id="A0A7C0X076"/>
<accession>A0A7C0X076</accession>
<dbReference type="InterPro" id="IPR003718">
    <property type="entry name" value="OsmC/Ohr_fam"/>
</dbReference>
<reference evidence="1" key="1">
    <citation type="journal article" date="2020" name="mSystems">
        <title>Genome- and Community-Level Interaction Insights into Carbon Utilization and Element Cycling Functions of Hydrothermarchaeota in Hydrothermal Sediment.</title>
        <authorList>
            <person name="Zhou Z."/>
            <person name="Liu Y."/>
            <person name="Xu W."/>
            <person name="Pan J."/>
            <person name="Luo Z.H."/>
            <person name="Li M."/>
        </authorList>
    </citation>
    <scope>NUCLEOTIDE SEQUENCE [LARGE SCALE GENOMIC DNA]</scope>
    <source>
        <strain evidence="1">HyVt-185</strain>
    </source>
</reference>
<dbReference type="Gene3D" id="3.30.300.20">
    <property type="match status" value="1"/>
</dbReference>
<name>A0A7C0X076_9EURY</name>
<dbReference type="EMBL" id="DQZR01000032">
    <property type="protein sequence ID" value="HDM35790.1"/>
    <property type="molecule type" value="Genomic_DNA"/>
</dbReference>
<protein>
    <submittedName>
        <fullName evidence="1">OsmC family peroxiredoxin</fullName>
    </submittedName>
</protein>
<dbReference type="PANTHER" id="PTHR35368:SF1">
    <property type="entry name" value="HYDROPEROXIDE REDUCTASE"/>
    <property type="match status" value="1"/>
</dbReference>
<dbReference type="InterPro" id="IPR036102">
    <property type="entry name" value="OsmC/Ohrsf"/>
</dbReference>
<dbReference type="InterPro" id="IPR015946">
    <property type="entry name" value="KH_dom-like_a/b"/>
</dbReference>
<dbReference type="SUPFAM" id="SSF82784">
    <property type="entry name" value="OsmC-like"/>
    <property type="match status" value="1"/>
</dbReference>
<proteinExistence type="predicted"/>
<dbReference type="PANTHER" id="PTHR35368">
    <property type="entry name" value="HYDROPEROXIDE REDUCTASE"/>
    <property type="match status" value="1"/>
</dbReference>
<sequence>MKQMTLRREGKKLVGECTSKWQGGVRSQTTFGEGVPLLMDEPREFLGSGEGPTPMEVMLASISGCAVATFAYIAEKKGVKLEGLNAIARGEAIRTGEDGWRIKDVDMVMDVKAAPDVPSEQVKECFDQYQRFCPIRRSIEAGIPVRVSLNLREEKR</sequence>
<evidence type="ECO:0000313" key="1">
    <source>
        <dbReference type="EMBL" id="HDM35790.1"/>
    </source>
</evidence>
<dbReference type="Proteomes" id="UP000885863">
    <property type="component" value="Unassembled WGS sequence"/>
</dbReference>
<dbReference type="InterPro" id="IPR052924">
    <property type="entry name" value="OsmC/Ohr_hydroprdx_reductase"/>
</dbReference>
<dbReference type="Pfam" id="PF02566">
    <property type="entry name" value="OsmC"/>
    <property type="match status" value="1"/>
</dbReference>
<comment type="caution">
    <text evidence="1">The sequence shown here is derived from an EMBL/GenBank/DDBJ whole genome shotgun (WGS) entry which is preliminary data.</text>
</comment>
<organism evidence="1">
    <name type="scientific">Candidatus Syntropharchaeum butanivorans</name>
    <dbReference type="NCBI Taxonomy" id="1839936"/>
    <lineage>
        <taxon>Archaea</taxon>
        <taxon>Methanobacteriati</taxon>
        <taxon>Methanobacteriota</taxon>
        <taxon>Stenosarchaea group</taxon>
        <taxon>Methanomicrobia</taxon>
        <taxon>Methanosarcinales</taxon>
        <taxon>ANME-2 cluster</taxon>
        <taxon>Candidatus Syntropharchaeum</taxon>
    </lineage>
</organism>
<gene>
    <name evidence="1" type="ORF">ENG09_00855</name>
</gene>